<dbReference type="EMBL" id="CAJJDN010000029">
    <property type="protein sequence ID" value="CAD8072198.1"/>
    <property type="molecule type" value="Genomic_DNA"/>
</dbReference>
<keyword evidence="1" id="KW-0175">Coiled coil</keyword>
<comment type="caution">
    <text evidence="3">The sequence shown here is derived from an EMBL/GenBank/DDBJ whole genome shotgun (WGS) entry which is preliminary data.</text>
</comment>
<feature type="coiled-coil region" evidence="1">
    <location>
        <begin position="1088"/>
        <end position="1115"/>
    </location>
</feature>
<accession>A0A8S1LU17</accession>
<evidence type="ECO:0008006" key="5">
    <source>
        <dbReference type="Google" id="ProtNLM"/>
    </source>
</evidence>
<feature type="transmembrane region" description="Helical" evidence="2">
    <location>
        <begin position="218"/>
        <end position="235"/>
    </location>
</feature>
<name>A0A8S1LU17_9CILI</name>
<evidence type="ECO:0000313" key="4">
    <source>
        <dbReference type="Proteomes" id="UP000692954"/>
    </source>
</evidence>
<reference evidence="3" key="1">
    <citation type="submission" date="2021-01" db="EMBL/GenBank/DDBJ databases">
        <authorList>
            <consortium name="Genoscope - CEA"/>
            <person name="William W."/>
        </authorList>
    </citation>
    <scope>NUCLEOTIDE SEQUENCE</scope>
</reference>
<dbReference type="Proteomes" id="UP000692954">
    <property type="component" value="Unassembled WGS sequence"/>
</dbReference>
<keyword evidence="2" id="KW-0472">Membrane</keyword>
<feature type="transmembrane region" description="Helical" evidence="2">
    <location>
        <begin position="241"/>
        <end position="262"/>
    </location>
</feature>
<keyword evidence="4" id="KW-1185">Reference proteome</keyword>
<gene>
    <name evidence="3" type="ORF">PSON_ATCC_30995.1.T0290044</name>
</gene>
<proteinExistence type="predicted"/>
<organism evidence="3 4">
    <name type="scientific">Paramecium sonneborni</name>
    <dbReference type="NCBI Taxonomy" id="65129"/>
    <lineage>
        <taxon>Eukaryota</taxon>
        <taxon>Sar</taxon>
        <taxon>Alveolata</taxon>
        <taxon>Ciliophora</taxon>
        <taxon>Intramacronucleata</taxon>
        <taxon>Oligohymenophorea</taxon>
        <taxon>Peniculida</taxon>
        <taxon>Parameciidae</taxon>
        <taxon>Paramecium</taxon>
    </lineage>
</organism>
<keyword evidence="2" id="KW-0812">Transmembrane</keyword>
<evidence type="ECO:0000256" key="2">
    <source>
        <dbReference type="SAM" id="Phobius"/>
    </source>
</evidence>
<evidence type="ECO:0000256" key="1">
    <source>
        <dbReference type="SAM" id="Coils"/>
    </source>
</evidence>
<feature type="transmembrane region" description="Helical" evidence="2">
    <location>
        <begin position="90"/>
        <end position="113"/>
    </location>
</feature>
<feature type="transmembrane region" description="Helical" evidence="2">
    <location>
        <begin position="34"/>
        <end position="54"/>
    </location>
</feature>
<keyword evidence="2" id="KW-1133">Transmembrane helix</keyword>
<feature type="transmembrane region" description="Helical" evidence="2">
    <location>
        <begin position="1457"/>
        <end position="1477"/>
    </location>
</feature>
<feature type="transmembrane region" description="Helical" evidence="2">
    <location>
        <begin position="1666"/>
        <end position="1688"/>
    </location>
</feature>
<evidence type="ECO:0000313" key="3">
    <source>
        <dbReference type="EMBL" id="CAD8072198.1"/>
    </source>
</evidence>
<feature type="transmembrane region" description="Helical" evidence="2">
    <location>
        <begin position="293"/>
        <end position="311"/>
    </location>
</feature>
<feature type="transmembrane region" description="Helical" evidence="2">
    <location>
        <begin position="174"/>
        <end position="197"/>
    </location>
</feature>
<feature type="transmembrane region" description="Helical" evidence="2">
    <location>
        <begin position="1190"/>
        <end position="1209"/>
    </location>
</feature>
<dbReference type="PANTHER" id="PTHR31600:SF2">
    <property type="entry name" value="GAMETE ENRICHED GENE 10 PROTEIN-RELATED"/>
    <property type="match status" value="1"/>
</dbReference>
<sequence>MKDQTDQNLLRKYILTNLTMLLVIHQKQLRIYSILKYIFLFFGQLQSAFFYIFPCYISSLKMYNKFILIYLIRPDLLLIDNFMIDIQDRYLFMIPLASLIFFDILILQGQVLIEYQNKKQSANQYQQIVIQSSLQQMMIYFKSLYSQLFIVYLYIPAQVLSLTSFALSDIIKDIEIAIFSIITVIACICFQFVKLIISNTTMDLQIIGFERLHFTKIDFFREIFILTQIILFSIMEDVEQVQIAQGILSILVSLTFLINIFVDKSVIVEGYIKLTLITQISLISLITSSLLKFWQLGILLIPILLFIGLSYRKQELFKLTTNISQDKTISNIIQYISYQINNQSNYKSTINQISQSILLNHHRKKCNDASCFCNFISEKTDEPYKVLYLSDHLQRIFIISKIKQWNKELSKKRQIFSDQNWIHYISTLNHYGLTTLAFQECNRLLSLQNSVNSGFLGQNDINSQQLNHPPSLPSQQSGTQNQKAQVKISINSLELTPNLKLNIRNKMISLLSQIKLEIISKEIRLELQNNFLKLQNKQQEEIAEAIELYLLSESQNQAVKNQVLKCLQQKLQFYNFIINKKNLKSQDLFVNAKILSNSFMKLEQKLLQQYTKFPSQKIQSINCFFQSELLNNYLTAFKLANFSTIADEKLLNMKKNLKINLFGKNVIHMLMNLSESLQSLNIFQFSNNAQDFLQVSYEECLKLYKTIDNLLPQAITNEHHLLVQRFIIEGTSKYFRNIDLSFLQLSSGLIKPFNLMIDIMLNKTNNLSFVTFFEEVSLTNSYILVDVNELCGGITLNLFEKIGWKQNELKQCSKLINLIYQVKINQIIPNFKDLKQQQKEEKFYNTNINLLTKKSIINLQQKSVVSIHDSWKNVGNLINLSGTVIIKSREIYGYYYYIIEIEDIRLCYKLSQMTNTEGKGYTIQLNEIEDTEIEISDLIVSGTEAGINKPQSLNIFPQSSSISEKFEDNVFYNQQLQAVLHGQQIINDKGSSASNLLQFKSNVQYLENINQNANKNSEKQNFFDVNPNQSIRKLIDTSKSFTQQRFFNQDVQDLDQSNSKISDAIQNQMKDANQMYDVDLNKIDKEMRENIRLQLQLELDQKNQANQQLDDAASQVSSLIGLKKSLFYKKYELLNRLMESDFRPNSYKYCNILLILSQILVMIFCIIVLLNLNQDFNRFIQEVDMLLFSYSFMTPFDIFLALRFSTIYYRVQAFLGKIPANESTQLENWLANHLGEGYDIMKLNFLDQFSNPYILEFFTDENFDVLFMNTNSSNMEKKTISFRESLNVLLQYQYQFKIAYEQRIPLVSQAFTAYPYANYLNLHDKFDNMTSNILEYTKQRKETVKENWTRIWIPFLVIDFLLILGCYQCYKSYLQIYESFLNLFKYADNIWLNRDMERYKILINILTKNSDVMFKYQFDLEQKEKFMMAERYKIENQRVQESKKKKNNKDYNKMPSLIGLISLSALFAVFFISSLLIQLQTNDYLERYAKTADIYKYIGDLCYKVPGLFSQRQFLYWWDIYYLDLNDKPRMQNRLFEGIQSCKKFDFITQQFNEENYLTTQNFVDTLVNLTQKPVCSFFNQTVYQDYSFYCNRSFDGALTMGITQALLYVGNAFTVAYALNNFTSIIQYFKYEAEGMYIMVKGLIELVNTLKDALLLATNSHMDQIIGLSIFLLLFQLIIFCIQVFILHRYYSHEYQLVKRYMLLLPSSTVLLDDNFERNIRIFYSQFQI</sequence>
<feature type="transmembrane region" description="Helical" evidence="2">
    <location>
        <begin position="1606"/>
        <end position="1630"/>
    </location>
</feature>
<feature type="transmembrane region" description="Helical" evidence="2">
    <location>
        <begin position="1149"/>
        <end position="1170"/>
    </location>
</feature>
<protein>
    <recommendedName>
        <fullName evidence="5">Transmembrane protein</fullName>
    </recommendedName>
</protein>
<dbReference type="PANTHER" id="PTHR31600">
    <property type="entry name" value="TINY MACROCYSTS PROTEIN B-RELATED"/>
    <property type="match status" value="1"/>
</dbReference>
<dbReference type="OrthoDB" id="299087at2759"/>
<dbReference type="InterPro" id="IPR052994">
    <property type="entry name" value="Tiny_macrocysts_regulators"/>
</dbReference>
<feature type="transmembrane region" description="Helical" evidence="2">
    <location>
        <begin position="144"/>
        <end position="168"/>
    </location>
</feature>